<dbReference type="PANTHER" id="PTHR31760:SF0">
    <property type="entry name" value="S-ADENOSYL-L-METHIONINE-DEPENDENT METHYLTRANSFERASES SUPERFAMILY PROTEIN"/>
    <property type="match status" value="1"/>
</dbReference>
<dbReference type="PIRSF" id="PIRSF003078">
    <property type="entry name" value="GidB"/>
    <property type="match status" value="1"/>
</dbReference>
<reference evidence="8" key="1">
    <citation type="journal article" date="2019" name="Int. J. Syst. Evol. Microbiol.">
        <title>The Global Catalogue of Microorganisms (GCM) 10K type strain sequencing project: providing services to taxonomists for standard genome sequencing and annotation.</title>
        <authorList>
            <consortium name="The Broad Institute Genomics Platform"/>
            <consortium name="The Broad Institute Genome Sequencing Center for Infectious Disease"/>
            <person name="Wu L."/>
            <person name="Ma J."/>
        </authorList>
    </citation>
    <scope>NUCLEOTIDE SEQUENCE [LARGE SCALE GENOMIC DNA]</scope>
    <source>
        <strain evidence="8">LMG 29894</strain>
    </source>
</reference>
<organism evidence="7 8">
    <name type="scientific">Chitinimonas lacunae</name>
    <dbReference type="NCBI Taxonomy" id="1963018"/>
    <lineage>
        <taxon>Bacteria</taxon>
        <taxon>Pseudomonadati</taxon>
        <taxon>Pseudomonadota</taxon>
        <taxon>Betaproteobacteria</taxon>
        <taxon>Neisseriales</taxon>
        <taxon>Chitinibacteraceae</taxon>
        <taxon>Chitinimonas</taxon>
    </lineage>
</organism>
<feature type="binding site" evidence="6">
    <location>
        <begin position="132"/>
        <end position="133"/>
    </location>
    <ligand>
        <name>S-adenosyl-L-methionine</name>
        <dbReference type="ChEBI" id="CHEBI:59789"/>
    </ligand>
</feature>
<keyword evidence="4 6" id="KW-0808">Transferase</keyword>
<evidence type="ECO:0000313" key="8">
    <source>
        <dbReference type="Proteomes" id="UP001595791"/>
    </source>
</evidence>
<evidence type="ECO:0000256" key="2">
    <source>
        <dbReference type="ARBA" id="ARBA00022552"/>
    </source>
</evidence>
<evidence type="ECO:0000256" key="3">
    <source>
        <dbReference type="ARBA" id="ARBA00022603"/>
    </source>
</evidence>
<protein>
    <recommendedName>
        <fullName evidence="6">Ribosomal RNA small subunit methyltransferase G</fullName>
        <ecNumber evidence="6">2.1.1.170</ecNumber>
    </recommendedName>
    <alternativeName>
        <fullName evidence="6">16S rRNA 7-methylguanosine methyltransferase</fullName>
        <shortName evidence="6">16S rRNA m7G methyltransferase</shortName>
    </alternativeName>
</protein>
<feature type="binding site" evidence="6">
    <location>
        <position position="86"/>
    </location>
    <ligand>
        <name>S-adenosyl-L-methionine</name>
        <dbReference type="ChEBI" id="CHEBI:59789"/>
    </ligand>
</feature>
<keyword evidence="2 6" id="KW-0698">rRNA processing</keyword>
<feature type="binding site" evidence="6">
    <location>
        <position position="81"/>
    </location>
    <ligand>
        <name>S-adenosyl-L-methionine</name>
        <dbReference type="ChEBI" id="CHEBI:59789"/>
    </ligand>
</feature>
<keyword evidence="8" id="KW-1185">Reference proteome</keyword>
<dbReference type="GO" id="GO:0008168">
    <property type="term" value="F:methyltransferase activity"/>
    <property type="evidence" value="ECO:0007669"/>
    <property type="project" value="UniProtKB-KW"/>
</dbReference>
<dbReference type="InterPro" id="IPR003682">
    <property type="entry name" value="rRNA_ssu_MeTfrase_G"/>
</dbReference>
<evidence type="ECO:0000313" key="7">
    <source>
        <dbReference type="EMBL" id="MFC4160638.1"/>
    </source>
</evidence>
<dbReference type="HAMAP" id="MF_00074">
    <property type="entry name" value="16SrRNA_methyltr_G"/>
    <property type="match status" value="1"/>
</dbReference>
<sequence length="214" mass="23394">MSEALQAQQLEQGLDRLGLTLDPVQQRQLLDYLALLSKWNKVYSLTAITEPSKMVSHHLLDSLAALAPIAARHPATLADIGSGGGQPGIPFAIARPDWRIVLLDSNHKKTSFLKQATIELGLGNVEVVCDRVEQFRPAQGFDIVTSRAFADLADFVRWTRHLLAPGGRWAALKGVHPFEEIAALPADVRMLGVEPLPVPGLEAERCLVWVEEAA</sequence>
<dbReference type="NCBIfam" id="TIGR00138">
    <property type="entry name" value="rsmG_gidB"/>
    <property type="match status" value="1"/>
</dbReference>
<accession>A0ABV8MR15</accession>
<proteinExistence type="inferred from homology"/>
<dbReference type="RefSeq" id="WP_378165687.1">
    <property type="nucleotide sequence ID" value="NZ_JBHSBU010000001.1"/>
</dbReference>
<comment type="caution">
    <text evidence="7">The sequence shown here is derived from an EMBL/GenBank/DDBJ whole genome shotgun (WGS) entry which is preliminary data.</text>
</comment>
<evidence type="ECO:0000256" key="6">
    <source>
        <dbReference type="HAMAP-Rule" id="MF_00074"/>
    </source>
</evidence>
<dbReference type="InterPro" id="IPR029063">
    <property type="entry name" value="SAM-dependent_MTases_sf"/>
</dbReference>
<dbReference type="CDD" id="cd02440">
    <property type="entry name" value="AdoMet_MTases"/>
    <property type="match status" value="1"/>
</dbReference>
<comment type="function">
    <text evidence="6">Specifically methylates the N7 position of guanine in position 527 of 16S rRNA.</text>
</comment>
<evidence type="ECO:0000256" key="5">
    <source>
        <dbReference type="ARBA" id="ARBA00022691"/>
    </source>
</evidence>
<comment type="subcellular location">
    <subcellularLocation>
        <location evidence="6">Cytoplasm</location>
    </subcellularLocation>
</comment>
<dbReference type="Gene3D" id="3.40.50.150">
    <property type="entry name" value="Vaccinia Virus protein VP39"/>
    <property type="match status" value="1"/>
</dbReference>
<dbReference type="SUPFAM" id="SSF53335">
    <property type="entry name" value="S-adenosyl-L-methionine-dependent methyltransferases"/>
    <property type="match status" value="1"/>
</dbReference>
<dbReference type="PANTHER" id="PTHR31760">
    <property type="entry name" value="S-ADENOSYL-L-METHIONINE-DEPENDENT METHYLTRANSFERASES SUPERFAMILY PROTEIN"/>
    <property type="match status" value="1"/>
</dbReference>
<keyword evidence="5 6" id="KW-0949">S-adenosyl-L-methionine</keyword>
<comment type="caution">
    <text evidence="6">Lacks conserved residue(s) required for the propagation of feature annotation.</text>
</comment>
<keyword evidence="3 6" id="KW-0489">Methyltransferase</keyword>
<keyword evidence="1 6" id="KW-0963">Cytoplasm</keyword>
<comment type="similarity">
    <text evidence="6">Belongs to the methyltransferase superfamily. RNA methyltransferase RsmG family.</text>
</comment>
<gene>
    <name evidence="6 7" type="primary">rsmG</name>
    <name evidence="7" type="ORF">ACFOW7_14960</name>
</gene>
<dbReference type="GO" id="GO:0032259">
    <property type="term" value="P:methylation"/>
    <property type="evidence" value="ECO:0007669"/>
    <property type="project" value="UniProtKB-KW"/>
</dbReference>
<name>A0ABV8MR15_9NEIS</name>
<dbReference type="Pfam" id="PF02527">
    <property type="entry name" value="GidB"/>
    <property type="match status" value="1"/>
</dbReference>
<dbReference type="EC" id="2.1.1.170" evidence="6"/>
<dbReference type="Proteomes" id="UP001595791">
    <property type="component" value="Unassembled WGS sequence"/>
</dbReference>
<evidence type="ECO:0000256" key="4">
    <source>
        <dbReference type="ARBA" id="ARBA00022679"/>
    </source>
</evidence>
<comment type="catalytic activity">
    <reaction evidence="6">
        <text>guanosine(527) in 16S rRNA + S-adenosyl-L-methionine = N(7)-methylguanosine(527) in 16S rRNA + S-adenosyl-L-homocysteine</text>
        <dbReference type="Rhea" id="RHEA:42732"/>
        <dbReference type="Rhea" id="RHEA-COMP:10209"/>
        <dbReference type="Rhea" id="RHEA-COMP:10210"/>
        <dbReference type="ChEBI" id="CHEBI:57856"/>
        <dbReference type="ChEBI" id="CHEBI:59789"/>
        <dbReference type="ChEBI" id="CHEBI:74269"/>
        <dbReference type="ChEBI" id="CHEBI:74480"/>
        <dbReference type="EC" id="2.1.1.170"/>
    </reaction>
</comment>
<dbReference type="EMBL" id="JBHSBU010000001">
    <property type="protein sequence ID" value="MFC4160638.1"/>
    <property type="molecule type" value="Genomic_DNA"/>
</dbReference>
<feature type="binding site" evidence="6">
    <location>
        <position position="147"/>
    </location>
    <ligand>
        <name>S-adenosyl-L-methionine</name>
        <dbReference type="ChEBI" id="CHEBI:59789"/>
    </ligand>
</feature>
<evidence type="ECO:0000256" key="1">
    <source>
        <dbReference type="ARBA" id="ARBA00022490"/>
    </source>
</evidence>